<dbReference type="Proteomes" id="UP000716906">
    <property type="component" value="Unassembled WGS sequence"/>
</dbReference>
<organism evidence="9 10">
    <name type="scientific">Faecalicatena fissicatena</name>
    <dbReference type="NCBI Taxonomy" id="290055"/>
    <lineage>
        <taxon>Bacteria</taxon>
        <taxon>Bacillati</taxon>
        <taxon>Bacillota</taxon>
        <taxon>Clostridia</taxon>
        <taxon>Lachnospirales</taxon>
        <taxon>Lachnospiraceae</taxon>
        <taxon>Faecalicatena</taxon>
    </lineage>
</organism>
<dbReference type="Gene3D" id="3.40.50.300">
    <property type="entry name" value="P-loop containing nucleotide triphosphate hydrolases"/>
    <property type="match status" value="1"/>
</dbReference>
<keyword evidence="10" id="KW-1185">Reference proteome</keyword>
<keyword evidence="7" id="KW-0472">Membrane</keyword>
<sequence>MAIEFKEVSFKYPNGYLANEKLNLTIHEGEKVAIVGQNGAGKTTAVKLMNGLHKPSEGTVLIDGVDTKTKTTAQIAKAVGYVFQNPDDQIFNPDVYSEVAYMLKKLKLPEKDLKGRVKWALELTDTKKYRKKNPLDIPYPIRKFVTIAAVLATDPKYIILDEPTAGQDTHGIKILEKIMDEMTERGTAVITITHDMGFVVNNFQRVIAMAHKNIIADGTPQDIFWNEKVLREARICRPQIGEISAGLQLEKQTLYMNEIVREIKRYVQ</sequence>
<dbReference type="PANTHER" id="PTHR43553:SF21">
    <property type="entry name" value="ABC TRANSPORTER ATP-BINDING PROTEIN MA_1418-RELATED"/>
    <property type="match status" value="1"/>
</dbReference>
<gene>
    <name evidence="9" type="ORF">H7U36_11570</name>
</gene>
<dbReference type="Pfam" id="PF00005">
    <property type="entry name" value="ABC_tran"/>
    <property type="match status" value="1"/>
</dbReference>
<keyword evidence="2" id="KW-0813">Transport</keyword>
<accession>A0ABS2EAP7</accession>
<dbReference type="InterPro" id="IPR050095">
    <property type="entry name" value="ECF_ABC_transporter_ATP-bd"/>
</dbReference>
<evidence type="ECO:0000256" key="3">
    <source>
        <dbReference type="ARBA" id="ARBA00022475"/>
    </source>
</evidence>
<dbReference type="InterPro" id="IPR003593">
    <property type="entry name" value="AAA+_ATPase"/>
</dbReference>
<dbReference type="InterPro" id="IPR003439">
    <property type="entry name" value="ABC_transporter-like_ATP-bd"/>
</dbReference>
<proteinExistence type="inferred from homology"/>
<dbReference type="SMART" id="SM00382">
    <property type="entry name" value="AAA"/>
    <property type="match status" value="1"/>
</dbReference>
<evidence type="ECO:0000313" key="9">
    <source>
        <dbReference type="EMBL" id="MBM6738727.1"/>
    </source>
</evidence>
<protein>
    <submittedName>
        <fullName evidence="9">ABC transporter ATP-binding protein</fullName>
    </submittedName>
</protein>
<reference evidence="9 10" key="1">
    <citation type="journal article" date="2021" name="Sci. Rep.">
        <title>The distribution of antibiotic resistance genes in chicken gut microbiota commensals.</title>
        <authorList>
            <person name="Juricova H."/>
            <person name="Matiasovicova J."/>
            <person name="Kubasova T."/>
            <person name="Cejkova D."/>
            <person name="Rychlik I."/>
        </authorList>
    </citation>
    <scope>NUCLEOTIDE SEQUENCE [LARGE SCALE GENOMIC DNA]</scope>
    <source>
        <strain evidence="9 10">An773</strain>
    </source>
</reference>
<dbReference type="RefSeq" id="WP_205156198.1">
    <property type="nucleotide sequence ID" value="NZ_JACLYY010000011.1"/>
</dbReference>
<keyword evidence="6" id="KW-1278">Translocase</keyword>
<keyword evidence="3" id="KW-1003">Cell membrane</keyword>
<keyword evidence="4" id="KW-0547">Nucleotide-binding</keyword>
<dbReference type="SUPFAM" id="SSF52540">
    <property type="entry name" value="P-loop containing nucleoside triphosphate hydrolases"/>
    <property type="match status" value="1"/>
</dbReference>
<feature type="domain" description="ABC transporter" evidence="8">
    <location>
        <begin position="3"/>
        <end position="236"/>
    </location>
</feature>
<evidence type="ECO:0000256" key="4">
    <source>
        <dbReference type="ARBA" id="ARBA00022741"/>
    </source>
</evidence>
<dbReference type="GO" id="GO:0005524">
    <property type="term" value="F:ATP binding"/>
    <property type="evidence" value="ECO:0007669"/>
    <property type="project" value="UniProtKB-KW"/>
</dbReference>
<evidence type="ECO:0000313" key="10">
    <source>
        <dbReference type="Proteomes" id="UP000716906"/>
    </source>
</evidence>
<comment type="caution">
    <text evidence="9">The sequence shown here is derived from an EMBL/GenBank/DDBJ whole genome shotgun (WGS) entry which is preliminary data.</text>
</comment>
<evidence type="ECO:0000256" key="5">
    <source>
        <dbReference type="ARBA" id="ARBA00022840"/>
    </source>
</evidence>
<evidence type="ECO:0000256" key="1">
    <source>
        <dbReference type="ARBA" id="ARBA00005417"/>
    </source>
</evidence>
<comment type="similarity">
    <text evidence="1">Belongs to the ABC transporter superfamily.</text>
</comment>
<name>A0ABS2EAP7_9FIRM</name>
<dbReference type="EMBL" id="JACLYY010000011">
    <property type="protein sequence ID" value="MBM6738727.1"/>
    <property type="molecule type" value="Genomic_DNA"/>
</dbReference>
<evidence type="ECO:0000259" key="8">
    <source>
        <dbReference type="PROSITE" id="PS50893"/>
    </source>
</evidence>
<evidence type="ECO:0000256" key="6">
    <source>
        <dbReference type="ARBA" id="ARBA00022967"/>
    </source>
</evidence>
<dbReference type="CDD" id="cd03225">
    <property type="entry name" value="ABC_cobalt_CbiO_domain1"/>
    <property type="match status" value="1"/>
</dbReference>
<evidence type="ECO:0000256" key="7">
    <source>
        <dbReference type="ARBA" id="ARBA00023136"/>
    </source>
</evidence>
<dbReference type="PROSITE" id="PS50893">
    <property type="entry name" value="ABC_TRANSPORTER_2"/>
    <property type="match status" value="1"/>
</dbReference>
<dbReference type="PANTHER" id="PTHR43553">
    <property type="entry name" value="HEAVY METAL TRANSPORTER"/>
    <property type="match status" value="1"/>
</dbReference>
<keyword evidence="5 9" id="KW-0067">ATP-binding</keyword>
<dbReference type="InterPro" id="IPR015856">
    <property type="entry name" value="ABC_transpr_CbiO/EcfA_su"/>
</dbReference>
<dbReference type="InterPro" id="IPR027417">
    <property type="entry name" value="P-loop_NTPase"/>
</dbReference>
<evidence type="ECO:0000256" key="2">
    <source>
        <dbReference type="ARBA" id="ARBA00022448"/>
    </source>
</evidence>